<dbReference type="Gene3D" id="1.20.58.1210">
    <property type="entry name" value="Exo84p, N-terminal helical domain"/>
    <property type="match status" value="1"/>
</dbReference>
<dbReference type="InterPro" id="IPR033961">
    <property type="entry name" value="Exo84"/>
</dbReference>
<dbReference type="OrthoDB" id="642193at2759"/>
<gene>
    <name evidence="9" type="ORF">POCULU_LOCUS1528</name>
</gene>
<dbReference type="Gene3D" id="2.30.29.30">
    <property type="entry name" value="Pleckstrin-homology domain (PH domain)/Phosphotyrosine-binding domain (PTB)"/>
    <property type="match status" value="1"/>
</dbReference>
<dbReference type="GO" id="GO:0015031">
    <property type="term" value="P:protein transport"/>
    <property type="evidence" value="ECO:0007669"/>
    <property type="project" value="UniProtKB-KW"/>
</dbReference>
<dbReference type="PANTHER" id="PTHR21426:SF12">
    <property type="entry name" value="EXOCYST COMPLEX COMPONENT 8"/>
    <property type="match status" value="1"/>
</dbReference>
<evidence type="ECO:0000256" key="1">
    <source>
        <dbReference type="ARBA" id="ARBA00004398"/>
    </source>
</evidence>
<dbReference type="PANTHER" id="PTHR21426">
    <property type="entry name" value="EXOCYST COMPLEX COMPONENT 8"/>
    <property type="match status" value="1"/>
</dbReference>
<dbReference type="GO" id="GO:0000145">
    <property type="term" value="C:exocyst"/>
    <property type="evidence" value="ECO:0007669"/>
    <property type="project" value="InterPro"/>
</dbReference>
<dbReference type="InterPro" id="IPR016159">
    <property type="entry name" value="Cullin_repeat-like_dom_sf"/>
</dbReference>
<feature type="region of interest" description="Disordered" evidence="7">
    <location>
        <begin position="1"/>
        <end position="43"/>
    </location>
</feature>
<comment type="similarity">
    <text evidence="2">Belongs to the EXO84 family.</text>
</comment>
<dbReference type="InterPro" id="IPR032403">
    <property type="entry name" value="Exo84_C"/>
</dbReference>
<evidence type="ECO:0000256" key="5">
    <source>
        <dbReference type="ARBA" id="ARBA00022483"/>
    </source>
</evidence>
<feature type="region of interest" description="Disordered" evidence="7">
    <location>
        <begin position="365"/>
        <end position="416"/>
    </location>
</feature>
<comment type="caution">
    <text evidence="9">The sequence shown here is derived from an EMBL/GenBank/DDBJ whole genome shotgun (WGS) entry which is preliminary data.</text>
</comment>
<protein>
    <recommendedName>
        <fullName evidence="3">Exocyst complex component EXO84</fullName>
    </recommendedName>
</protein>
<dbReference type="EMBL" id="CAJVPJ010000116">
    <property type="protein sequence ID" value="CAG8480668.1"/>
    <property type="molecule type" value="Genomic_DNA"/>
</dbReference>
<evidence type="ECO:0000256" key="6">
    <source>
        <dbReference type="ARBA" id="ARBA00022927"/>
    </source>
</evidence>
<dbReference type="InterPro" id="IPR011993">
    <property type="entry name" value="PH-like_dom_sf"/>
</dbReference>
<dbReference type="GO" id="GO:0030133">
    <property type="term" value="C:transport vesicle"/>
    <property type="evidence" value="ECO:0007669"/>
    <property type="project" value="UniProtKB-SubCell"/>
</dbReference>
<feature type="domain" description="Exocyst component Exo84 C-terminal" evidence="8">
    <location>
        <begin position="423"/>
        <end position="624"/>
    </location>
</feature>
<dbReference type="GO" id="GO:0006893">
    <property type="term" value="P:Golgi to plasma membrane transport"/>
    <property type="evidence" value="ECO:0007669"/>
    <property type="project" value="TreeGrafter"/>
</dbReference>
<dbReference type="SUPFAM" id="SSF74788">
    <property type="entry name" value="Cullin repeat-like"/>
    <property type="match status" value="1"/>
</dbReference>
<evidence type="ECO:0000256" key="3">
    <source>
        <dbReference type="ARBA" id="ARBA00021269"/>
    </source>
</evidence>
<dbReference type="Pfam" id="PF16528">
    <property type="entry name" value="Exo84_C"/>
    <property type="match status" value="1"/>
</dbReference>
<evidence type="ECO:0000256" key="2">
    <source>
        <dbReference type="ARBA" id="ARBA00007210"/>
    </source>
</evidence>
<dbReference type="Pfam" id="PF25345">
    <property type="entry name" value="PH_EXO84"/>
    <property type="match status" value="1"/>
</dbReference>
<evidence type="ECO:0000256" key="7">
    <source>
        <dbReference type="SAM" id="MobiDB-lite"/>
    </source>
</evidence>
<dbReference type="InterPro" id="IPR042561">
    <property type="entry name" value="Exo84_C_1"/>
</dbReference>
<evidence type="ECO:0000256" key="4">
    <source>
        <dbReference type="ARBA" id="ARBA00022448"/>
    </source>
</evidence>
<keyword evidence="4" id="KW-0813">Transport</keyword>
<evidence type="ECO:0000313" key="9">
    <source>
        <dbReference type="EMBL" id="CAG8480668.1"/>
    </source>
</evidence>
<dbReference type="AlphaFoldDB" id="A0A9N8WC03"/>
<name>A0A9N8WC03_9GLOM</name>
<keyword evidence="6" id="KW-0653">Protein transport</keyword>
<keyword evidence="5" id="KW-0268">Exocytosis</keyword>
<dbReference type="GO" id="GO:0006887">
    <property type="term" value="P:exocytosis"/>
    <property type="evidence" value="ECO:0007669"/>
    <property type="project" value="UniProtKB-KW"/>
</dbReference>
<evidence type="ECO:0000259" key="8">
    <source>
        <dbReference type="Pfam" id="PF16528"/>
    </source>
</evidence>
<reference evidence="9" key="1">
    <citation type="submission" date="2021-06" db="EMBL/GenBank/DDBJ databases">
        <authorList>
            <person name="Kallberg Y."/>
            <person name="Tangrot J."/>
            <person name="Rosling A."/>
        </authorList>
    </citation>
    <scope>NUCLEOTIDE SEQUENCE</scope>
    <source>
        <strain evidence="9">IA702</strain>
    </source>
</reference>
<dbReference type="InterPro" id="IPR042560">
    <property type="entry name" value="Exo84_C_2"/>
</dbReference>
<keyword evidence="10" id="KW-1185">Reference proteome</keyword>
<organism evidence="9 10">
    <name type="scientific">Paraglomus occultum</name>
    <dbReference type="NCBI Taxonomy" id="144539"/>
    <lineage>
        <taxon>Eukaryota</taxon>
        <taxon>Fungi</taxon>
        <taxon>Fungi incertae sedis</taxon>
        <taxon>Mucoromycota</taxon>
        <taxon>Glomeromycotina</taxon>
        <taxon>Glomeromycetes</taxon>
        <taxon>Paraglomerales</taxon>
        <taxon>Paraglomeraceae</taxon>
        <taxon>Paraglomus</taxon>
    </lineage>
</organism>
<comment type="subcellular location">
    <subcellularLocation>
        <location evidence="1">Cytoplasmic vesicle</location>
        <location evidence="1">Secretory vesicle</location>
    </subcellularLocation>
</comment>
<dbReference type="Pfam" id="PF08700">
    <property type="entry name" value="VPS51_Exo84_N"/>
    <property type="match status" value="1"/>
</dbReference>
<dbReference type="Gene3D" id="1.20.58.1220">
    <property type="entry name" value="Exo84p, C-terminal helical domain"/>
    <property type="match status" value="1"/>
</dbReference>
<evidence type="ECO:0000313" key="10">
    <source>
        <dbReference type="Proteomes" id="UP000789572"/>
    </source>
</evidence>
<accession>A0A9N8WC03</accession>
<sequence>MSQYSPQRPRRDRPPFEVGHISTANVGTKAGGTSPALSPSSPTVSRESAFLSWRMNRSAGNLLKQLEGKRGGEGVGYAQFDDEQRGEVPGVELKEFAAEDYNPEAYIAKTLANATEEGVRVFYDKLRESKDVAATVLQKNVYENYNEFVTISKEISNILALTRTISDMLVLRSFLNELRNVSDNLREDSTVDSVTTDSVISVAADPIISRSRKPVTNNAADLQAIWKAQIEALWENVEGAQALVPFQRGRHVIREISSFVEINPKSNKLKQGVQMFLLTDCLLVANKRKQGMSMRVKLVADKCWPLNEITIIDMKDTSEHENIIKILKHPVDTFLYKCGKPEEKMTLISMAKRAAEVMMLVKSNGGEQRNSDTMLPIDEQKLNQSANNSSRRGRSMLEPSVPSTPMPRTPLSGTRDAHAMDPREIEDLMDQLDVFIALREFDEAVDSIKKLKSAIGGLQSDPIKMESLRSKVDERVVRLSDAISRDLTTPDIKKAQMQKSVKLLLRLGYGEQARRMFLTARSGIIRIRTRQLKFEGDIPQYINELSLVYFTLIKNTCAWYNSAFKDTRMASGLVKWAKEEMERYADMFRRQVYTVRNQDEQTVEKCLRCTRQHCSILTDVGLDLRFLLESLLQPSKGESRDSEYYDNEDDDDFLVTYVVS</sequence>
<proteinExistence type="inferred from homology"/>
<dbReference type="Proteomes" id="UP000789572">
    <property type="component" value="Unassembled WGS sequence"/>
</dbReference>
<dbReference type="SUPFAM" id="SSF50729">
    <property type="entry name" value="PH domain-like"/>
    <property type="match status" value="1"/>
</dbReference>